<evidence type="ECO:0000259" key="8">
    <source>
        <dbReference type="Pfam" id="PF00361"/>
    </source>
</evidence>
<sequence length="487" mass="53291">MLSVLIFLPIAVAFCLLVLPVNATQTRNGALVTGVVIFLLSLSLYGQFEPVGGMQFEEFLPWITTYGIGYSVGLDGVSLIILMLIATLMPCAYMLLWKGRTKGYWVSMLLIQGGMLGALMAQDLILFYLFWETMLLPVFMIVGMFGTGDKVFSTLKVTLYTMLGSLLMFIAILYLGASHAREFGHWSFELSHLTHLTHLSWNERAWLFGAFMLAFAIKIPLFPFHTWLLKTYSNAPTGGVFLLSAIMAKLGVYGVIRFVLPLFPEHSVYFAPWVMGVGLFGLVYFGIAALMQDDVKKLLAYSSASHLGFIVVGVFSLNVYGMMGALLLIVAHAMATGGLFLLVGHLEFHTKTKSIRALGGIATRAPVFTVYFALFMLCIVGLPGTSGFVSELLIILGVFHVGIPAGMVAALSVLVAASFMLWMFGRVTLQEEQESATMMVDLSWKQGLGLLPIALLIVAMGLDPEWFFAKIEPTVLDYLGGILGGVQ</sequence>
<feature type="transmembrane region" description="Helical" evidence="7">
    <location>
        <begin position="205"/>
        <end position="228"/>
    </location>
</feature>
<reference evidence="9 10" key="2">
    <citation type="submission" date="2021-02" db="EMBL/GenBank/DDBJ databases">
        <title>Sulfurospirillum tamanensis sp. nov.</title>
        <authorList>
            <person name="Frolova A."/>
            <person name="Merkel A."/>
            <person name="Slobodkin A."/>
        </authorList>
    </citation>
    <scope>NUCLEOTIDE SEQUENCE [LARGE SCALE GENOMIC DNA]</scope>
    <source>
        <strain evidence="9 10">T05b</strain>
    </source>
</reference>
<dbReference type="InterPro" id="IPR001750">
    <property type="entry name" value="ND/Mrp_TM"/>
</dbReference>
<evidence type="ECO:0000256" key="6">
    <source>
        <dbReference type="RuleBase" id="RU000320"/>
    </source>
</evidence>
<evidence type="ECO:0000313" key="10">
    <source>
        <dbReference type="Proteomes" id="UP000703590"/>
    </source>
</evidence>
<evidence type="ECO:0000256" key="3">
    <source>
        <dbReference type="ARBA" id="ARBA00022692"/>
    </source>
</evidence>
<evidence type="ECO:0000256" key="4">
    <source>
        <dbReference type="ARBA" id="ARBA00022989"/>
    </source>
</evidence>
<feature type="transmembrane region" description="Helical" evidence="7">
    <location>
        <begin position="6"/>
        <end position="23"/>
    </location>
</feature>
<reference evidence="9 10" key="3">
    <citation type="submission" date="2021-02" db="EMBL/GenBank/DDBJ databases">
        <authorList>
            <person name="Merkel A.Y."/>
        </authorList>
    </citation>
    <scope>NUCLEOTIDE SEQUENCE [LARGE SCALE GENOMIC DNA]</scope>
    <source>
        <strain evidence="9 10">T05b</strain>
    </source>
</reference>
<feature type="transmembrane region" description="Helical" evidence="7">
    <location>
        <begin position="103"/>
        <end position="121"/>
    </location>
</feature>
<keyword evidence="4 7" id="KW-1133">Transmembrane helix</keyword>
<name>A0ABS2WQN0_9BACT</name>
<feature type="transmembrane region" description="Helical" evidence="7">
    <location>
        <begin position="68"/>
        <end position="96"/>
    </location>
</feature>
<evidence type="ECO:0000313" key="9">
    <source>
        <dbReference type="EMBL" id="MBN2963519.1"/>
    </source>
</evidence>
<feature type="transmembrane region" description="Helical" evidence="7">
    <location>
        <begin position="157"/>
        <end position="177"/>
    </location>
</feature>
<dbReference type="PANTHER" id="PTHR43507">
    <property type="entry name" value="NADH-UBIQUINONE OXIDOREDUCTASE CHAIN 4"/>
    <property type="match status" value="1"/>
</dbReference>
<feature type="transmembrane region" description="Helical" evidence="7">
    <location>
        <begin position="442"/>
        <end position="462"/>
    </location>
</feature>
<protein>
    <submittedName>
        <fullName evidence="9">NADH-quinone oxidoreductase subunit M</fullName>
    </submittedName>
</protein>
<comment type="subcellular location">
    <subcellularLocation>
        <location evidence="1">Endomembrane system</location>
        <topology evidence="1">Multi-pass membrane protein</topology>
    </subcellularLocation>
    <subcellularLocation>
        <location evidence="6">Membrane</location>
        <topology evidence="6">Multi-pass membrane protein</topology>
    </subcellularLocation>
</comment>
<dbReference type="EMBL" id="JAFHKK010000002">
    <property type="protein sequence ID" value="MBN2963519.1"/>
    <property type="molecule type" value="Genomic_DNA"/>
</dbReference>
<feature type="transmembrane region" description="Helical" evidence="7">
    <location>
        <begin position="298"/>
        <end position="317"/>
    </location>
</feature>
<dbReference type="Pfam" id="PF00361">
    <property type="entry name" value="Proton_antipo_M"/>
    <property type="match status" value="1"/>
</dbReference>
<feature type="transmembrane region" description="Helical" evidence="7">
    <location>
        <begin position="30"/>
        <end position="48"/>
    </location>
</feature>
<keyword evidence="3 6" id="KW-0812">Transmembrane</keyword>
<dbReference type="PANTHER" id="PTHR43507:SF1">
    <property type="entry name" value="NADH-UBIQUINONE OXIDOREDUCTASE CHAIN 4"/>
    <property type="match status" value="1"/>
</dbReference>
<dbReference type="RefSeq" id="WP_205457957.1">
    <property type="nucleotide sequence ID" value="NZ_JAFHKK010000002.1"/>
</dbReference>
<dbReference type="Proteomes" id="UP000703590">
    <property type="component" value="Unassembled WGS sequence"/>
</dbReference>
<feature type="transmembrane region" description="Helical" evidence="7">
    <location>
        <begin position="269"/>
        <end position="291"/>
    </location>
</feature>
<dbReference type="InterPro" id="IPR010227">
    <property type="entry name" value="NADH_Q_OxRdtase_chainM/4"/>
</dbReference>
<feature type="transmembrane region" description="Helical" evidence="7">
    <location>
        <begin position="323"/>
        <end position="344"/>
    </location>
</feature>
<feature type="transmembrane region" description="Helical" evidence="7">
    <location>
        <begin position="392"/>
        <end position="422"/>
    </location>
</feature>
<reference evidence="10" key="1">
    <citation type="submission" date="2021-02" db="EMBL/GenBank/DDBJ databases">
        <title>Sulfurospirillum tamanensis sp. nov.</title>
        <authorList>
            <person name="Merkel A.Y."/>
        </authorList>
    </citation>
    <scope>NUCLEOTIDE SEQUENCE [LARGE SCALE GENOMIC DNA]</scope>
    <source>
        <strain evidence="10">T05b</strain>
    </source>
</reference>
<accession>A0ABS2WQN0</accession>
<dbReference type="PRINTS" id="PR01437">
    <property type="entry name" value="NUOXDRDTASE4"/>
</dbReference>
<feature type="transmembrane region" description="Helical" evidence="7">
    <location>
        <begin position="365"/>
        <end position="386"/>
    </location>
</feature>
<evidence type="ECO:0000256" key="5">
    <source>
        <dbReference type="ARBA" id="ARBA00023136"/>
    </source>
</evidence>
<evidence type="ECO:0000256" key="1">
    <source>
        <dbReference type="ARBA" id="ARBA00004127"/>
    </source>
</evidence>
<comment type="caution">
    <text evidence="9">The sequence shown here is derived from an EMBL/GenBank/DDBJ whole genome shotgun (WGS) entry which is preliminary data.</text>
</comment>
<organism evidence="9 10">
    <name type="scientific">Sulfurospirillum tamanense</name>
    <dbReference type="NCBI Taxonomy" id="2813362"/>
    <lineage>
        <taxon>Bacteria</taxon>
        <taxon>Pseudomonadati</taxon>
        <taxon>Campylobacterota</taxon>
        <taxon>Epsilonproteobacteria</taxon>
        <taxon>Campylobacterales</taxon>
        <taxon>Sulfurospirillaceae</taxon>
        <taxon>Sulfurospirillum</taxon>
    </lineage>
</organism>
<dbReference type="InterPro" id="IPR003918">
    <property type="entry name" value="NADH_UbQ_OxRdtase"/>
</dbReference>
<keyword evidence="5 7" id="KW-0472">Membrane</keyword>
<feature type="domain" description="NADH:quinone oxidoreductase/Mrp antiporter transmembrane" evidence="8">
    <location>
        <begin position="121"/>
        <end position="410"/>
    </location>
</feature>
<keyword evidence="10" id="KW-1185">Reference proteome</keyword>
<feature type="transmembrane region" description="Helical" evidence="7">
    <location>
        <begin position="240"/>
        <end position="263"/>
    </location>
</feature>
<comment type="similarity">
    <text evidence="2">Belongs to the complex I subunit 4 family.</text>
</comment>
<proteinExistence type="inferred from homology"/>
<evidence type="ECO:0000256" key="2">
    <source>
        <dbReference type="ARBA" id="ARBA00009025"/>
    </source>
</evidence>
<evidence type="ECO:0000256" key="7">
    <source>
        <dbReference type="SAM" id="Phobius"/>
    </source>
</evidence>
<dbReference type="NCBIfam" id="TIGR01972">
    <property type="entry name" value="NDH_I_M"/>
    <property type="match status" value="1"/>
</dbReference>
<feature type="transmembrane region" description="Helical" evidence="7">
    <location>
        <begin position="127"/>
        <end position="145"/>
    </location>
</feature>
<gene>
    <name evidence="9" type="ORF">JWV37_01905</name>
</gene>